<comment type="caution">
    <text evidence="2">The sequence shown here is derived from an EMBL/GenBank/DDBJ whole genome shotgun (WGS) entry which is preliminary data.</text>
</comment>
<keyword evidence="1" id="KW-0472">Membrane</keyword>
<dbReference type="AlphaFoldDB" id="A0AAD8C6K5"/>
<reference evidence="2" key="2">
    <citation type="submission" date="2023-04" db="EMBL/GenBank/DDBJ databases">
        <authorList>
            <person name="Bu L."/>
            <person name="Lu L."/>
            <person name="Laidemitt M.R."/>
            <person name="Zhang S.M."/>
            <person name="Mutuku M."/>
            <person name="Mkoji G."/>
            <person name="Steinauer M."/>
            <person name="Loker E.S."/>
        </authorList>
    </citation>
    <scope>NUCLEOTIDE SEQUENCE</scope>
    <source>
        <strain evidence="2">KasaAsao</strain>
        <tissue evidence="2">Whole Snail</tissue>
    </source>
</reference>
<feature type="transmembrane region" description="Helical" evidence="1">
    <location>
        <begin position="281"/>
        <end position="302"/>
    </location>
</feature>
<evidence type="ECO:0000313" key="3">
    <source>
        <dbReference type="Proteomes" id="UP001233172"/>
    </source>
</evidence>
<keyword evidence="3" id="KW-1185">Reference proteome</keyword>
<keyword evidence="1" id="KW-0812">Transmembrane</keyword>
<evidence type="ECO:0000313" key="2">
    <source>
        <dbReference type="EMBL" id="KAK0066892.1"/>
    </source>
</evidence>
<organism evidence="2 3">
    <name type="scientific">Biomphalaria pfeifferi</name>
    <name type="common">Bloodfluke planorb</name>
    <name type="synonym">Freshwater snail</name>
    <dbReference type="NCBI Taxonomy" id="112525"/>
    <lineage>
        <taxon>Eukaryota</taxon>
        <taxon>Metazoa</taxon>
        <taxon>Spiralia</taxon>
        <taxon>Lophotrochozoa</taxon>
        <taxon>Mollusca</taxon>
        <taxon>Gastropoda</taxon>
        <taxon>Heterobranchia</taxon>
        <taxon>Euthyneura</taxon>
        <taxon>Panpulmonata</taxon>
        <taxon>Hygrophila</taxon>
        <taxon>Lymnaeoidea</taxon>
        <taxon>Planorbidae</taxon>
        <taxon>Biomphalaria</taxon>
    </lineage>
</organism>
<proteinExistence type="predicted"/>
<dbReference type="EMBL" id="JASAOG010000009">
    <property type="protein sequence ID" value="KAK0066892.1"/>
    <property type="molecule type" value="Genomic_DNA"/>
</dbReference>
<reference evidence="2" key="1">
    <citation type="journal article" date="2023" name="PLoS Negl. Trop. Dis.">
        <title>A genome sequence for Biomphalaria pfeifferi, the major vector snail for the human-infecting parasite Schistosoma mansoni.</title>
        <authorList>
            <person name="Bu L."/>
            <person name="Lu L."/>
            <person name="Laidemitt M.R."/>
            <person name="Zhang S.M."/>
            <person name="Mutuku M."/>
            <person name="Mkoji G."/>
            <person name="Steinauer M."/>
            <person name="Loker E.S."/>
        </authorList>
    </citation>
    <scope>NUCLEOTIDE SEQUENCE</scope>
    <source>
        <strain evidence="2">KasaAsao</strain>
    </source>
</reference>
<protein>
    <submittedName>
        <fullName evidence="2">Uncharacterized protein</fullName>
    </submittedName>
</protein>
<sequence length="359" mass="41655">MKKKWIHPRIEQWTTEWGIFILLLIVLEFNCEKLITLTKVNLYDVNQTYFDNEHYFVFQIQVNVTEDISFLSEIRFEIKSKSYPDFQVICYILVEACERKIDETCRCQYNIKENIYLVTINITAKVAFSSGTVRGMLIFKKYPVYSNELRLPMIFENPETVCLFINDTKIANLEQCNVTTEKDFAVIVFFCSSASSYKLEIEDGSKIISNTSNVLVHTVNTTTQKDIRLYQRDLESNVVLRHYQCHLQCLLQAVFSLLLKQSSIQDCRQLNETCYAAHTELYVAVGILSSLNVVLIVTFMPICYSRRHQMKICCGPKKSSKSDERGYVPRRKSGSCCYSGMLKNRQGIPTMTMEMDLLT</sequence>
<keyword evidence="1" id="KW-1133">Transmembrane helix</keyword>
<gene>
    <name evidence="2" type="ORF">Bpfe_003627</name>
</gene>
<dbReference type="Proteomes" id="UP001233172">
    <property type="component" value="Unassembled WGS sequence"/>
</dbReference>
<name>A0AAD8C6K5_BIOPF</name>
<evidence type="ECO:0000256" key="1">
    <source>
        <dbReference type="SAM" id="Phobius"/>
    </source>
</evidence>
<accession>A0AAD8C6K5</accession>